<feature type="region of interest" description="Disordered" evidence="1">
    <location>
        <begin position="196"/>
        <end position="216"/>
    </location>
</feature>
<name>A0A089P357_9HYPH</name>
<reference evidence="3 4" key="1">
    <citation type="journal article" date="2014" name="PLoS ONE">
        <title>Genome Information of Methylobacterium oryzae, a Plant-Probiotic Methylotroph in the Phyllosphere.</title>
        <authorList>
            <person name="Kwak M.J."/>
            <person name="Jeong H."/>
            <person name="Madhaiyan M."/>
            <person name="Lee Y."/>
            <person name="Sa T.M."/>
            <person name="Oh T.K."/>
            <person name="Kim J.F."/>
        </authorList>
    </citation>
    <scope>NUCLEOTIDE SEQUENCE [LARGE SCALE GENOMIC DNA]</scope>
    <source>
        <strain evidence="3 4">CBMB20</strain>
    </source>
</reference>
<keyword evidence="2" id="KW-1133">Transmembrane helix</keyword>
<feature type="transmembrane region" description="Helical" evidence="2">
    <location>
        <begin position="78"/>
        <end position="99"/>
    </location>
</feature>
<sequence>MELVRQASDLPRPEAPVPAPSAEAIRLYGDLKFEAQRCAYYHGMRARFFDSFGKTISLVSFVAGAGAFSSLIQGVGPLVSVLAIVTAFFSGLNLIIGFARKGRDHEVLRSKYYGILVEIEKARDDLPKLREIQVRLLGSYADGTIFLSALDMMATNRTAVSLGHRDYLIYVPWNHRALAHVWSFTGYYVNGKRPAKGTPVQDPAQAAGASSPPPVD</sequence>
<dbReference type="KEGG" id="mor:MOC_4693"/>
<dbReference type="RefSeq" id="WP_148311260.1">
    <property type="nucleotide sequence ID" value="NZ_CP003811.1"/>
</dbReference>
<evidence type="ECO:0000313" key="3">
    <source>
        <dbReference type="EMBL" id="AIQ92448.1"/>
    </source>
</evidence>
<evidence type="ECO:0000256" key="1">
    <source>
        <dbReference type="SAM" id="MobiDB-lite"/>
    </source>
</evidence>
<dbReference type="EMBL" id="CP003811">
    <property type="protein sequence ID" value="AIQ92448.1"/>
    <property type="molecule type" value="Genomic_DNA"/>
</dbReference>
<evidence type="ECO:0000256" key="2">
    <source>
        <dbReference type="SAM" id="Phobius"/>
    </source>
</evidence>
<dbReference type="eggNOG" id="ENOG5031CEE">
    <property type="taxonomic scope" value="Bacteria"/>
</dbReference>
<dbReference type="Proteomes" id="UP000029492">
    <property type="component" value="Chromosome"/>
</dbReference>
<protein>
    <submittedName>
        <fullName evidence="3">Protein of unassigned function</fullName>
    </submittedName>
</protein>
<dbReference type="HOGENOM" id="CLU_1276413_0_0_5"/>
<proteinExistence type="predicted"/>
<accession>A0A089P357</accession>
<evidence type="ECO:0000313" key="4">
    <source>
        <dbReference type="Proteomes" id="UP000029492"/>
    </source>
</evidence>
<keyword evidence="2" id="KW-0812">Transmembrane</keyword>
<feature type="transmembrane region" description="Helical" evidence="2">
    <location>
        <begin position="52"/>
        <end position="72"/>
    </location>
</feature>
<organism evidence="3 4">
    <name type="scientific">Methylobacterium oryzae CBMB20</name>
    <dbReference type="NCBI Taxonomy" id="693986"/>
    <lineage>
        <taxon>Bacteria</taxon>
        <taxon>Pseudomonadati</taxon>
        <taxon>Pseudomonadota</taxon>
        <taxon>Alphaproteobacteria</taxon>
        <taxon>Hyphomicrobiales</taxon>
        <taxon>Methylobacteriaceae</taxon>
        <taxon>Methylobacterium</taxon>
    </lineage>
</organism>
<keyword evidence="4" id="KW-1185">Reference proteome</keyword>
<gene>
    <name evidence="3" type="ORF">MOC_4693</name>
</gene>
<dbReference type="AlphaFoldDB" id="A0A089P357"/>
<keyword evidence="2" id="KW-0472">Membrane</keyword>